<feature type="DNA-binding region" description="TEA" evidence="5">
    <location>
        <begin position="314"/>
        <end position="365"/>
    </location>
</feature>
<evidence type="ECO:0000256" key="1">
    <source>
        <dbReference type="ARBA" id="ARBA00004123"/>
    </source>
</evidence>
<dbReference type="PANTHER" id="PTHR11834">
    <property type="entry name" value="TRANSCRIPTIONAL ENHANCER FACTOR TEF RELATED"/>
    <property type="match status" value="1"/>
</dbReference>
<evidence type="ECO:0000256" key="5">
    <source>
        <dbReference type="PROSITE-ProRule" id="PRU00505"/>
    </source>
</evidence>
<dbReference type="InterPro" id="IPR050937">
    <property type="entry name" value="TEC1_TEAD_TF"/>
</dbReference>
<dbReference type="Pfam" id="PF01285">
    <property type="entry name" value="TEA"/>
    <property type="match status" value="1"/>
</dbReference>
<dbReference type="GO" id="GO:0035329">
    <property type="term" value="P:hippo signaling"/>
    <property type="evidence" value="ECO:0007669"/>
    <property type="project" value="TreeGrafter"/>
</dbReference>
<evidence type="ECO:0000313" key="9">
    <source>
        <dbReference type="Proteomes" id="UP001279410"/>
    </source>
</evidence>
<accession>A0AAD3NLN1</accession>
<sequence>MPDRAPVDNFPGDFLFALTGEVMEAGGLLLSATLILDEVEKRRAISALVQFYEGHHGSLSLLQEGPSLSKTSYLALGQSGGSTYPSPGSIRIPVLLLNVGYRLYHTFIVGFLSSSLPRLKELPIEELQENDITSHCSSSGPVNDSATAASLRQLDDEDLFFLTSCRRPLLHVLDKRRESSEKGDLPNDSSHQHGGIEAFARLCGDAWSSSASPRPQREARSGHFQELKKVSGGVYGDPDVHRPSRRGSCADRVSESLTRTVLPHPDSSSSSSNLWISYKQPPFCPPTTSAEWVPAPSPRGGSEELGDGLDKPLENDAEGVWSPDIEQSFQEALAIYPPCGRRKIILSDEGKMYGRNELIASHIKL</sequence>
<dbReference type="InterPro" id="IPR038096">
    <property type="entry name" value="TEA/ATTS_sf"/>
</dbReference>
<dbReference type="GO" id="GO:0005667">
    <property type="term" value="C:transcription regulator complex"/>
    <property type="evidence" value="ECO:0007669"/>
    <property type="project" value="TreeGrafter"/>
</dbReference>
<dbReference type="AlphaFoldDB" id="A0AAD3NLN1"/>
<feature type="region of interest" description="Disordered" evidence="6">
    <location>
        <begin position="287"/>
        <end position="318"/>
    </location>
</feature>
<name>A0AAD3NLN1_LATJO</name>
<dbReference type="GO" id="GO:0000978">
    <property type="term" value="F:RNA polymerase II cis-regulatory region sequence-specific DNA binding"/>
    <property type="evidence" value="ECO:0007669"/>
    <property type="project" value="TreeGrafter"/>
</dbReference>
<dbReference type="InterPro" id="IPR000818">
    <property type="entry name" value="TEA/ATTS_dom"/>
</dbReference>
<dbReference type="SMART" id="SM00426">
    <property type="entry name" value="TEA"/>
    <property type="match status" value="1"/>
</dbReference>
<dbReference type="GO" id="GO:0048568">
    <property type="term" value="P:embryonic organ development"/>
    <property type="evidence" value="ECO:0007669"/>
    <property type="project" value="TreeGrafter"/>
</dbReference>
<feature type="domain" description="TEA" evidence="7">
    <location>
        <begin position="314"/>
        <end position="365"/>
    </location>
</feature>
<proteinExistence type="predicted"/>
<dbReference type="PROSITE" id="PS51088">
    <property type="entry name" value="TEA_2"/>
    <property type="match status" value="1"/>
</dbReference>
<feature type="compositionally biased region" description="Basic and acidic residues" evidence="6">
    <location>
        <begin position="238"/>
        <end position="254"/>
    </location>
</feature>
<dbReference type="Gene3D" id="6.10.20.40">
    <property type="entry name" value="TEA/ATTS domain"/>
    <property type="match status" value="1"/>
</dbReference>
<organism evidence="8 9">
    <name type="scientific">Lates japonicus</name>
    <name type="common">Japanese lates</name>
    <dbReference type="NCBI Taxonomy" id="270547"/>
    <lineage>
        <taxon>Eukaryota</taxon>
        <taxon>Metazoa</taxon>
        <taxon>Chordata</taxon>
        <taxon>Craniata</taxon>
        <taxon>Vertebrata</taxon>
        <taxon>Euteleostomi</taxon>
        <taxon>Actinopterygii</taxon>
        <taxon>Neopterygii</taxon>
        <taxon>Teleostei</taxon>
        <taxon>Neoteleostei</taxon>
        <taxon>Acanthomorphata</taxon>
        <taxon>Carangaria</taxon>
        <taxon>Carangaria incertae sedis</taxon>
        <taxon>Centropomidae</taxon>
        <taxon>Lates</taxon>
    </lineage>
</organism>
<evidence type="ECO:0000259" key="7">
    <source>
        <dbReference type="PROSITE" id="PS51088"/>
    </source>
</evidence>
<gene>
    <name evidence="8" type="ORF">AKAME5_002605700</name>
</gene>
<evidence type="ECO:0000313" key="8">
    <source>
        <dbReference type="EMBL" id="GLD74725.1"/>
    </source>
</evidence>
<evidence type="ECO:0000256" key="4">
    <source>
        <dbReference type="ARBA" id="ARBA00023242"/>
    </source>
</evidence>
<comment type="caution">
    <text evidence="8">The sequence shown here is derived from an EMBL/GenBank/DDBJ whole genome shotgun (WGS) entry which is preliminary data.</text>
</comment>
<feature type="region of interest" description="Disordered" evidence="6">
    <location>
        <begin position="207"/>
        <end position="273"/>
    </location>
</feature>
<reference evidence="8" key="1">
    <citation type="submission" date="2022-08" db="EMBL/GenBank/DDBJ databases">
        <title>Genome sequencing of akame (Lates japonicus).</title>
        <authorList>
            <person name="Hashiguchi Y."/>
            <person name="Takahashi H."/>
        </authorList>
    </citation>
    <scope>NUCLEOTIDE SEQUENCE</scope>
    <source>
        <strain evidence="8">Kochi</strain>
    </source>
</reference>
<dbReference type="PANTHER" id="PTHR11834:SF4">
    <property type="entry name" value="TRANSCRIPTIONAL ENHANCER FACTOR TEF-1"/>
    <property type="match status" value="1"/>
</dbReference>
<evidence type="ECO:0000256" key="2">
    <source>
        <dbReference type="ARBA" id="ARBA00023015"/>
    </source>
</evidence>
<dbReference type="GO" id="GO:0000981">
    <property type="term" value="F:DNA-binding transcription factor activity, RNA polymerase II-specific"/>
    <property type="evidence" value="ECO:0007669"/>
    <property type="project" value="TreeGrafter"/>
</dbReference>
<dbReference type="Proteomes" id="UP001279410">
    <property type="component" value="Unassembled WGS sequence"/>
</dbReference>
<dbReference type="PRINTS" id="PR00065">
    <property type="entry name" value="TEADOMAIN"/>
</dbReference>
<keyword evidence="4" id="KW-0539">Nucleus</keyword>
<comment type="subcellular location">
    <subcellularLocation>
        <location evidence="1">Nucleus</location>
    </subcellularLocation>
</comment>
<protein>
    <submittedName>
        <fullName evidence="8">Transcriptional enhancer factor TEF-3-like protein</fullName>
    </submittedName>
</protein>
<dbReference type="GO" id="GO:0005634">
    <property type="term" value="C:nucleus"/>
    <property type="evidence" value="ECO:0007669"/>
    <property type="project" value="UniProtKB-SubCell"/>
</dbReference>
<keyword evidence="3" id="KW-0804">Transcription</keyword>
<evidence type="ECO:0000256" key="3">
    <source>
        <dbReference type="ARBA" id="ARBA00023163"/>
    </source>
</evidence>
<dbReference type="EMBL" id="BRZM01002447">
    <property type="protein sequence ID" value="GLD74725.1"/>
    <property type="molecule type" value="Genomic_DNA"/>
</dbReference>
<keyword evidence="2" id="KW-0805">Transcription regulation</keyword>
<evidence type="ECO:0000256" key="6">
    <source>
        <dbReference type="SAM" id="MobiDB-lite"/>
    </source>
</evidence>
<feature type="compositionally biased region" description="Basic and acidic residues" evidence="6">
    <location>
        <begin position="215"/>
        <end position="229"/>
    </location>
</feature>
<keyword evidence="9" id="KW-1185">Reference proteome</keyword>